<name>D3FC27_CONWI</name>
<dbReference type="PANTHER" id="PTHR21240">
    <property type="entry name" value="2-AMINO-3-CARBOXYLMUCONATE-6-SEMIALDEHYDE DECARBOXYLASE"/>
    <property type="match status" value="1"/>
</dbReference>
<dbReference type="RefSeq" id="WP_012936373.1">
    <property type="nucleotide sequence ID" value="NC_013739.1"/>
</dbReference>
<organism evidence="3 4">
    <name type="scientific">Conexibacter woesei (strain DSM 14684 / CCUG 47730 / CIP 108061 / JCM 11494 / NBRC 100937 / ID131577)</name>
    <dbReference type="NCBI Taxonomy" id="469383"/>
    <lineage>
        <taxon>Bacteria</taxon>
        <taxon>Bacillati</taxon>
        <taxon>Actinomycetota</taxon>
        <taxon>Thermoleophilia</taxon>
        <taxon>Solirubrobacterales</taxon>
        <taxon>Conexibacteraceae</taxon>
        <taxon>Conexibacter</taxon>
    </lineage>
</organism>
<feature type="domain" description="Amidohydrolase-related" evidence="2">
    <location>
        <begin position="73"/>
        <end position="278"/>
    </location>
</feature>
<dbReference type="Pfam" id="PF04909">
    <property type="entry name" value="Amidohydro_2"/>
    <property type="match status" value="1"/>
</dbReference>
<dbReference type="GO" id="GO:0016831">
    <property type="term" value="F:carboxy-lyase activity"/>
    <property type="evidence" value="ECO:0007669"/>
    <property type="project" value="InterPro"/>
</dbReference>
<dbReference type="HOGENOM" id="CLU_044590_4_3_11"/>
<evidence type="ECO:0000259" key="2">
    <source>
        <dbReference type="Pfam" id="PF04909"/>
    </source>
</evidence>
<keyword evidence="3" id="KW-0378">Hydrolase</keyword>
<dbReference type="GO" id="GO:0016787">
    <property type="term" value="F:hydrolase activity"/>
    <property type="evidence" value="ECO:0007669"/>
    <property type="project" value="UniProtKB-KW"/>
</dbReference>
<dbReference type="CDD" id="cd01292">
    <property type="entry name" value="metallo-dependent_hydrolases"/>
    <property type="match status" value="1"/>
</dbReference>
<proteinExistence type="predicted"/>
<keyword evidence="4" id="KW-1185">Reference proteome</keyword>
<dbReference type="eggNOG" id="COG2159">
    <property type="taxonomic scope" value="Bacteria"/>
</dbReference>
<evidence type="ECO:0000256" key="1">
    <source>
        <dbReference type="ARBA" id="ARBA00023239"/>
    </source>
</evidence>
<dbReference type="InterPro" id="IPR032465">
    <property type="entry name" value="ACMSD"/>
</dbReference>
<protein>
    <submittedName>
        <fullName evidence="3">Amidohydrolase 2</fullName>
    </submittedName>
</protein>
<reference evidence="3 4" key="1">
    <citation type="journal article" date="2010" name="Stand. Genomic Sci.">
        <title>Complete genome sequence of Conexibacter woesei type strain (ID131577).</title>
        <authorList>
            <person name="Pukall R."/>
            <person name="Lapidus A."/>
            <person name="Glavina Del Rio T."/>
            <person name="Copeland A."/>
            <person name="Tice H."/>
            <person name="Cheng J.-F."/>
            <person name="Lucas S."/>
            <person name="Chen F."/>
            <person name="Nolan M."/>
            <person name="Bruce D."/>
            <person name="Goodwin L."/>
            <person name="Pitluck S."/>
            <person name="Mavromatis K."/>
            <person name="Ivanova N."/>
            <person name="Ovchinnikova G."/>
            <person name="Pati A."/>
            <person name="Chen A."/>
            <person name="Palaniappan K."/>
            <person name="Land M."/>
            <person name="Hauser L."/>
            <person name="Chang Y.-J."/>
            <person name="Jeffries C.D."/>
            <person name="Chain P."/>
            <person name="Meincke L."/>
            <person name="Sims D."/>
            <person name="Brettin T."/>
            <person name="Detter J.C."/>
            <person name="Rohde M."/>
            <person name="Goeker M."/>
            <person name="Bristow J."/>
            <person name="Eisen J.A."/>
            <person name="Markowitz V."/>
            <person name="Kyrpides N.C."/>
            <person name="Klenk H.-P."/>
            <person name="Hugenholtz P."/>
        </authorList>
    </citation>
    <scope>NUCLEOTIDE SEQUENCE [LARGE SCALE GENOMIC DNA]</scope>
    <source>
        <strain evidence="4">DSM 14684 / CIP 108061 / JCM 11494 / NBRC 100937 / ID131577</strain>
    </source>
</reference>
<dbReference type="Proteomes" id="UP000008229">
    <property type="component" value="Chromosome"/>
</dbReference>
<dbReference type="KEGG" id="cwo:Cwoe_4910"/>
<dbReference type="InterPro" id="IPR032466">
    <property type="entry name" value="Metal_Hydrolase"/>
</dbReference>
<keyword evidence="1" id="KW-0456">Lyase</keyword>
<evidence type="ECO:0000313" key="4">
    <source>
        <dbReference type="Proteomes" id="UP000008229"/>
    </source>
</evidence>
<dbReference type="EMBL" id="CP001854">
    <property type="protein sequence ID" value="ADB53322.1"/>
    <property type="molecule type" value="Genomic_DNA"/>
</dbReference>
<gene>
    <name evidence="3" type="ordered locus">Cwoe_4910</name>
</gene>
<dbReference type="SUPFAM" id="SSF51556">
    <property type="entry name" value="Metallo-dependent hydrolases"/>
    <property type="match status" value="1"/>
</dbReference>
<dbReference type="STRING" id="469383.Cwoe_4910"/>
<accession>D3FC27</accession>
<dbReference type="Gene3D" id="3.20.20.140">
    <property type="entry name" value="Metal-dependent hydrolases"/>
    <property type="match status" value="1"/>
</dbReference>
<dbReference type="InterPro" id="IPR006680">
    <property type="entry name" value="Amidohydro-rel"/>
</dbReference>
<dbReference type="AlphaFoldDB" id="D3FC27"/>
<reference evidence="4" key="2">
    <citation type="submission" date="2010-01" db="EMBL/GenBank/DDBJ databases">
        <title>The complete genome of Conexibacter woesei DSM 14684.</title>
        <authorList>
            <consortium name="US DOE Joint Genome Institute (JGI-PGF)"/>
            <person name="Lucas S."/>
            <person name="Copeland A."/>
            <person name="Lapidus A."/>
            <person name="Glavina del Rio T."/>
            <person name="Dalin E."/>
            <person name="Tice H."/>
            <person name="Bruce D."/>
            <person name="Goodwin L."/>
            <person name="Pitluck S."/>
            <person name="Kyrpides N."/>
            <person name="Mavromatis K."/>
            <person name="Ivanova N."/>
            <person name="Mikhailova N."/>
            <person name="Chertkov O."/>
            <person name="Brettin T."/>
            <person name="Detter J.C."/>
            <person name="Han C."/>
            <person name="Larimer F."/>
            <person name="Land M."/>
            <person name="Hauser L."/>
            <person name="Markowitz V."/>
            <person name="Cheng J.-F."/>
            <person name="Hugenholtz P."/>
            <person name="Woyke T."/>
            <person name="Wu D."/>
            <person name="Pukall R."/>
            <person name="Steenblock K."/>
            <person name="Schneider S."/>
            <person name="Klenk H.-P."/>
            <person name="Eisen J.A."/>
        </authorList>
    </citation>
    <scope>NUCLEOTIDE SEQUENCE [LARGE SCALE GENOMIC DNA]</scope>
    <source>
        <strain evidence="4">DSM 14684 / CIP 108061 / JCM 11494 / NBRC 100937 / ID131577</strain>
    </source>
</reference>
<dbReference type="PANTHER" id="PTHR21240:SF19">
    <property type="entry name" value="CATALYTIC_ HYDROLASE"/>
    <property type="match status" value="1"/>
</dbReference>
<sequence length="279" mass="31100">MNSSDVKLPPRDAIDVWAQQPNERFMAQPWLETLLRWGGLPREAPRLEQTLAAMDAGGVGTALLSGWHGPTGVLISNDEVAACVAAAPDRFCGVCSVDVRDPVAAVREIRHRVEEQGFVAVRVVPWLWDLPPDDRRYYPVYVACVELGVPFCTQIGHTGPLCPSEPGRPIPYLDRVLLDFPELVVVGGHVGYPWVDEVISLATKYPNFHVDTSAYTAHRLPPPFVEWMRGRGRRRVLFGSNWPMIAPVRCREGLGELGLDDEATELFLSSNARRIFRLP</sequence>
<evidence type="ECO:0000313" key="3">
    <source>
        <dbReference type="EMBL" id="ADB53322.1"/>
    </source>
</evidence>